<organism evidence="1 2">
    <name type="scientific">Trichoderma lentiforme</name>
    <dbReference type="NCBI Taxonomy" id="1567552"/>
    <lineage>
        <taxon>Eukaryota</taxon>
        <taxon>Fungi</taxon>
        <taxon>Dikarya</taxon>
        <taxon>Ascomycota</taxon>
        <taxon>Pezizomycotina</taxon>
        <taxon>Sordariomycetes</taxon>
        <taxon>Hypocreomycetidae</taxon>
        <taxon>Hypocreales</taxon>
        <taxon>Hypocreaceae</taxon>
        <taxon>Trichoderma</taxon>
    </lineage>
</organism>
<evidence type="ECO:0000313" key="1">
    <source>
        <dbReference type="EMBL" id="KAF3060434.1"/>
    </source>
</evidence>
<accession>A0A9P5C7J8</accession>
<evidence type="ECO:0000313" key="2">
    <source>
        <dbReference type="Proteomes" id="UP000801864"/>
    </source>
</evidence>
<gene>
    <name evidence="1" type="ORF">CFAM422_011326</name>
</gene>
<dbReference type="Proteomes" id="UP000801864">
    <property type="component" value="Unassembled WGS sequence"/>
</dbReference>
<keyword evidence="2" id="KW-1185">Reference proteome</keyword>
<comment type="caution">
    <text evidence="1">The sequence shown here is derived from an EMBL/GenBank/DDBJ whole genome shotgun (WGS) entry which is preliminary data.</text>
</comment>
<dbReference type="AlphaFoldDB" id="A0A9P5C7J8"/>
<name>A0A9P5C7J8_9HYPO</name>
<dbReference type="EMBL" id="QLNT01000023">
    <property type="protein sequence ID" value="KAF3060434.1"/>
    <property type="molecule type" value="Genomic_DNA"/>
</dbReference>
<sequence>MDRMDWKPTICHLSVEMDTDTDLSLDENMLPSNDGHIADESAVDFRNNRENPAITGRQFKVVTYMVWPDSLGLFDRCHLEVQEFWTTLLRKTSLPPNITIDHEKIIAAFTAIDCIILGTPNELWKLRLAYVRLARISSLLLSIIASGRRKGRVPRGVGKGNASILIDLYMKAQNEQTSTELRVQIQKRLRIARRWADLIGGSIFLAVVYSNKAEIAM</sequence>
<protein>
    <submittedName>
        <fullName evidence="1">Uncharacterized protein</fullName>
    </submittedName>
</protein>
<proteinExistence type="predicted"/>
<reference evidence="1 2" key="1">
    <citation type="submission" date="2018-06" db="EMBL/GenBank/DDBJ databases">
        <title>Genome analysis of cellulolytic fungus Trichoderma lentiforme CFAM-422.</title>
        <authorList>
            <person name="Steindorff A.S."/>
            <person name="Formighieri E.F."/>
            <person name="Midorikawa G.E.O."/>
            <person name="Tamietti M.S."/>
            <person name="Ramos E.Z."/>
            <person name="Silva A.S."/>
            <person name="Bon E.P.S."/>
            <person name="Mendes T.D."/>
            <person name="Damaso M.C.T."/>
            <person name="Favaro L.C.L."/>
        </authorList>
    </citation>
    <scope>NUCLEOTIDE SEQUENCE [LARGE SCALE GENOMIC DNA]</scope>
    <source>
        <strain evidence="1 2">CFAM-422</strain>
    </source>
</reference>